<evidence type="ECO:0000313" key="6">
    <source>
        <dbReference type="EMBL" id="KAL3757317.1"/>
    </source>
</evidence>
<sequence>MVLRFQGRHNPRRGRTDDGKGSVIRTAKKISSMKPTCGWEKTRSLKDAPYRGIKFHVHEVVDDDDDECGVGSYARDQVDHPDKIIIWTFCCVYDSKRTTEDCAMAFLTKIVFITEPLRDMPWWREGALLSAQPSFAPTLQQQMADAESAYKLAIMKQHVEETKLIMAKNIESVLERGEKMEELEASAEELNQMARIFKKKAKKVKRFKMWQNAKHGIMVGTAVTGAVGVVVVPTLIALL</sequence>
<dbReference type="InterPro" id="IPR042855">
    <property type="entry name" value="V_SNARE_CC"/>
</dbReference>
<evidence type="ECO:0000256" key="2">
    <source>
        <dbReference type="SAM" id="Coils"/>
    </source>
</evidence>
<keyword evidence="4" id="KW-1133">Transmembrane helix</keyword>
<evidence type="ECO:0000256" key="4">
    <source>
        <dbReference type="SAM" id="Phobius"/>
    </source>
</evidence>
<evidence type="ECO:0000259" key="5">
    <source>
        <dbReference type="PROSITE" id="PS50892"/>
    </source>
</evidence>
<comment type="caution">
    <text evidence="6">The sequence shown here is derived from an EMBL/GenBank/DDBJ whole genome shotgun (WGS) entry which is preliminary data.</text>
</comment>
<dbReference type="PRINTS" id="PR00219">
    <property type="entry name" value="SYNAPTOBREVN"/>
</dbReference>
<feature type="region of interest" description="Disordered" evidence="3">
    <location>
        <begin position="1"/>
        <end position="21"/>
    </location>
</feature>
<dbReference type="PANTHER" id="PTHR45701">
    <property type="entry name" value="SYNAPTOBREVIN FAMILY MEMBER"/>
    <property type="match status" value="1"/>
</dbReference>
<gene>
    <name evidence="6" type="ORF">ACHAWU_008478</name>
</gene>
<keyword evidence="1 2" id="KW-0175">Coiled coil</keyword>
<dbReference type="Gene3D" id="1.20.5.110">
    <property type="match status" value="1"/>
</dbReference>
<accession>A0ABD3M0W1</accession>
<dbReference type="PROSITE" id="PS50892">
    <property type="entry name" value="V_SNARE"/>
    <property type="match status" value="1"/>
</dbReference>
<proteinExistence type="predicted"/>
<keyword evidence="7" id="KW-1185">Reference proteome</keyword>
<protein>
    <recommendedName>
        <fullName evidence="5">V-SNARE coiled-coil homology domain-containing protein</fullName>
    </recommendedName>
</protein>
<keyword evidence="4" id="KW-0812">Transmembrane</keyword>
<dbReference type="EMBL" id="JALLBG020000268">
    <property type="protein sequence ID" value="KAL3757317.1"/>
    <property type="molecule type" value="Genomic_DNA"/>
</dbReference>
<feature type="coiled-coil region" evidence="2">
    <location>
        <begin position="173"/>
        <end position="200"/>
    </location>
</feature>
<dbReference type="Pfam" id="PF00957">
    <property type="entry name" value="Synaptobrevin"/>
    <property type="match status" value="1"/>
</dbReference>
<reference evidence="6 7" key="1">
    <citation type="submission" date="2024-10" db="EMBL/GenBank/DDBJ databases">
        <title>Updated reference genomes for cyclostephanoid diatoms.</title>
        <authorList>
            <person name="Roberts W.R."/>
            <person name="Alverson A.J."/>
        </authorList>
    </citation>
    <scope>NUCLEOTIDE SEQUENCE [LARGE SCALE GENOMIC DNA]</scope>
    <source>
        <strain evidence="6 7">AJA232-27</strain>
    </source>
</reference>
<feature type="transmembrane region" description="Helical" evidence="4">
    <location>
        <begin position="216"/>
        <end position="238"/>
    </location>
</feature>
<name>A0ABD3M0W1_9STRA</name>
<organism evidence="6 7">
    <name type="scientific">Discostella pseudostelligera</name>
    <dbReference type="NCBI Taxonomy" id="259834"/>
    <lineage>
        <taxon>Eukaryota</taxon>
        <taxon>Sar</taxon>
        <taxon>Stramenopiles</taxon>
        <taxon>Ochrophyta</taxon>
        <taxon>Bacillariophyta</taxon>
        <taxon>Coscinodiscophyceae</taxon>
        <taxon>Thalassiosirophycidae</taxon>
        <taxon>Stephanodiscales</taxon>
        <taxon>Stephanodiscaceae</taxon>
        <taxon>Discostella</taxon>
    </lineage>
</organism>
<dbReference type="InterPro" id="IPR016444">
    <property type="entry name" value="Synaptobrevin/VAMP"/>
</dbReference>
<evidence type="ECO:0000256" key="1">
    <source>
        <dbReference type="PROSITE-ProRule" id="PRU00290"/>
    </source>
</evidence>
<dbReference type="InterPro" id="IPR001388">
    <property type="entry name" value="Synaptobrevin-like"/>
</dbReference>
<evidence type="ECO:0000256" key="3">
    <source>
        <dbReference type="SAM" id="MobiDB-lite"/>
    </source>
</evidence>
<evidence type="ECO:0000313" key="7">
    <source>
        <dbReference type="Proteomes" id="UP001530293"/>
    </source>
</evidence>
<feature type="compositionally biased region" description="Basic residues" evidence="3">
    <location>
        <begin position="1"/>
        <end position="13"/>
    </location>
</feature>
<dbReference type="AlphaFoldDB" id="A0ABD3M0W1"/>
<feature type="domain" description="V-SNARE coiled-coil homology" evidence="5">
    <location>
        <begin position="151"/>
        <end position="211"/>
    </location>
</feature>
<dbReference type="SUPFAM" id="SSF58038">
    <property type="entry name" value="SNARE fusion complex"/>
    <property type="match status" value="1"/>
</dbReference>
<keyword evidence="4" id="KW-0472">Membrane</keyword>
<dbReference type="Proteomes" id="UP001530293">
    <property type="component" value="Unassembled WGS sequence"/>
</dbReference>